<organism evidence="2">
    <name type="scientific">Rosellinia necatrix</name>
    <name type="common">White root-rot fungus</name>
    <dbReference type="NCBI Taxonomy" id="77044"/>
    <lineage>
        <taxon>Eukaryota</taxon>
        <taxon>Fungi</taxon>
        <taxon>Dikarya</taxon>
        <taxon>Ascomycota</taxon>
        <taxon>Pezizomycotina</taxon>
        <taxon>Sordariomycetes</taxon>
        <taxon>Xylariomycetidae</taxon>
        <taxon>Xylariales</taxon>
        <taxon>Xylariaceae</taxon>
        <taxon>Rosellinia</taxon>
    </lineage>
</organism>
<gene>
    <name evidence="2" type="ORF">SAMD00023353_8200260</name>
</gene>
<dbReference type="Proteomes" id="UP000054516">
    <property type="component" value="Unassembled WGS sequence"/>
</dbReference>
<sequence>MEGRIEHDSRWRLRQLPFGAQAENNGIYSILLYLKGLTDANALHAINEAIFGGRIQYISQEFGHHGLREMRGNEFAYNLMRDYDAAISLGQTLVHNFEINEPLGLSDDMDWVGQRMLAEFGEGWTANNAGQLFTKRSRKSILDVILYLAVIGWKTRVSFMFRHLTSFGDVHRRPTRAFPNGHTRLRGFNIAIHGPDFLGDSIIVEASEGVFKDGFGQLPGGITGQSGPSGLRARGTFVELFEDMYNINQNTAAQIVTLLNGLPQDSELRHFYMWLVGFINKYHLWRDTTVSALKSYPGGMNPKTVRWMRRVDSAWRVVTRYIEEVHGQLTDDGKVNALAYRNLVHSLNGLSGHVRTSKANKIAESMYDQYGRVEGHFTLFPNFPEGNQSLPTLSASLLYSNGEPLPAEMPGQPGGPGGPGGPGEPGGEGGLGGPHGLGGPGGPDLPPNYYDIDSEAEDADDGGNDGDNDDDNNGHGGGGRGHARGPSRGGGRGGHGRQQSRGGPGGGHGRQPSRGGPSGGHGRQPSRGGPGGGHNRQPSSRGGPGGGHGRQPSSRGGPSGGHSRQPSTRGGPGGGHNRHQSRVRGHGAAIWGNQVNLDAPDSGGFDRRRALRGRRIKKEFYLKTVQGTYRIQHVAGSRNAGDIAYMRRALQQGLDAREDYTARAYEWPDLGTASDVSDVSDAGKGSDLEMTDAGEMDSPGERRRQVAGFKAELSSNWAEAERAEALLGRGNLANFDTGMTLLSETSGPDMDALMADRGSWDAKFPEFTPTRRRNNPFAAQVQMNHMLGLEDDEDML</sequence>
<accession>A0A1W2TV19</accession>
<protein>
    <submittedName>
        <fullName evidence="2">Uncharacterized protein</fullName>
    </submittedName>
</protein>
<evidence type="ECO:0000313" key="2">
    <source>
        <dbReference type="EMBL" id="GAP92467.2"/>
    </source>
</evidence>
<dbReference type="OrthoDB" id="4779670at2759"/>
<feature type="compositionally biased region" description="Gly residues" evidence="1">
    <location>
        <begin position="412"/>
        <end position="442"/>
    </location>
</feature>
<evidence type="ECO:0000256" key="1">
    <source>
        <dbReference type="SAM" id="MobiDB-lite"/>
    </source>
</evidence>
<feature type="region of interest" description="Disordered" evidence="1">
    <location>
        <begin position="400"/>
        <end position="581"/>
    </location>
</feature>
<feature type="compositionally biased region" description="Acidic residues" evidence="1">
    <location>
        <begin position="452"/>
        <end position="471"/>
    </location>
</feature>
<proteinExistence type="predicted"/>
<feature type="region of interest" description="Disordered" evidence="1">
    <location>
        <begin position="675"/>
        <end position="701"/>
    </location>
</feature>
<reference evidence="2" key="1">
    <citation type="submission" date="2016-03" db="EMBL/GenBank/DDBJ databases">
        <title>Draft genome sequence of Rosellinia necatrix.</title>
        <authorList>
            <person name="Kanematsu S."/>
        </authorList>
    </citation>
    <scope>NUCLEOTIDE SEQUENCE [LARGE SCALE GENOMIC DNA]</scope>
    <source>
        <strain evidence="2">W97</strain>
    </source>
</reference>
<evidence type="ECO:0000313" key="3">
    <source>
        <dbReference type="Proteomes" id="UP000054516"/>
    </source>
</evidence>
<dbReference type="AlphaFoldDB" id="A0A1W2TV19"/>
<dbReference type="EMBL" id="DF977527">
    <property type="protein sequence ID" value="GAP92467.2"/>
    <property type="molecule type" value="Genomic_DNA"/>
</dbReference>
<feature type="compositionally biased region" description="Gly residues" evidence="1">
    <location>
        <begin position="516"/>
        <end position="534"/>
    </location>
</feature>
<keyword evidence="3" id="KW-1185">Reference proteome</keyword>
<name>A0A1W2TV19_ROSNE</name>
<feature type="compositionally biased region" description="Low complexity" evidence="1">
    <location>
        <begin position="550"/>
        <end position="567"/>
    </location>
</feature>